<dbReference type="EMBL" id="AE013598">
    <property type="protein sequence ID" value="ABJ90017.1"/>
    <property type="molecule type" value="Genomic_DNA"/>
</dbReference>
<evidence type="ECO:0000313" key="1">
    <source>
        <dbReference type="EMBL" id="ABJ90017.1"/>
    </source>
</evidence>
<reference evidence="1 2" key="1">
    <citation type="journal article" date="2005" name="Nucleic Acids Res.">
        <title>The genome sequence of Xanthomonas oryzae pathovar oryzae KACC10331, the bacterial blight pathogen of rice.</title>
        <authorList>
            <person name="Lee B.M."/>
            <person name="Park Y.J."/>
            <person name="Park D.S."/>
            <person name="Kang H.W."/>
            <person name="Kim J.G."/>
            <person name="Song E.S."/>
            <person name="Park I.C."/>
            <person name="Yoon U.H."/>
            <person name="Hahn J.H."/>
            <person name="Koo B.S."/>
            <person name="Lee G.B."/>
            <person name="Kim H."/>
            <person name="Park H.S."/>
            <person name="Yoon K.O."/>
            <person name="Kim J.H."/>
            <person name="Jung C.H."/>
            <person name="Koh N.H."/>
            <person name="Seo J.S."/>
            <person name="Go S.J."/>
        </authorList>
    </citation>
    <scope>NUCLEOTIDE SEQUENCE [LARGE SCALE GENOMIC DNA]</scope>
    <source>
        <strain evidence="2">KACC10331 / KXO85</strain>
    </source>
</reference>
<dbReference type="AlphaFoldDB" id="Q05HR7"/>
<proteinExistence type="predicted"/>
<accession>Q05HR7</accession>
<gene>
    <name evidence="1" type="ordered locus">XOO4908</name>
</gene>
<name>Q05HR7_XANOR</name>
<keyword evidence="2" id="KW-1185">Reference proteome</keyword>
<dbReference type="HOGENOM" id="CLU_3359236_0_0_6"/>
<organism evidence="1 2">
    <name type="scientific">Xanthomonas oryzae pv. oryzae (strain KACC10331 / KXO85)</name>
    <dbReference type="NCBI Taxonomy" id="291331"/>
    <lineage>
        <taxon>Bacteria</taxon>
        <taxon>Pseudomonadati</taxon>
        <taxon>Pseudomonadota</taxon>
        <taxon>Gammaproteobacteria</taxon>
        <taxon>Lysobacterales</taxon>
        <taxon>Lysobacteraceae</taxon>
        <taxon>Xanthomonas</taxon>
    </lineage>
</organism>
<dbReference type="Proteomes" id="UP000006735">
    <property type="component" value="Chromosome"/>
</dbReference>
<protein>
    <submittedName>
        <fullName evidence="1">Uncharacterized protein</fullName>
    </submittedName>
</protein>
<dbReference type="KEGG" id="xoo:XOO4908"/>
<sequence>MDQGFGSIARTRQALGKLRIRVLESMDRLQSDKMQA</sequence>
<evidence type="ECO:0000313" key="2">
    <source>
        <dbReference type="Proteomes" id="UP000006735"/>
    </source>
</evidence>